<dbReference type="EMBL" id="BPTR01000001">
    <property type="protein sequence ID" value="GJG28310.1"/>
    <property type="molecule type" value="Genomic_DNA"/>
</dbReference>
<evidence type="ECO:0000256" key="1">
    <source>
        <dbReference type="SAM" id="SignalP"/>
    </source>
</evidence>
<evidence type="ECO:0000313" key="2">
    <source>
        <dbReference type="EMBL" id="GJG28310.1"/>
    </source>
</evidence>
<feature type="chain" id="PRO_5041261304" description="PorV/PorQ family protein" evidence="1">
    <location>
        <begin position="26"/>
        <end position="312"/>
    </location>
</feature>
<feature type="signal peptide" evidence="1">
    <location>
        <begin position="1"/>
        <end position="25"/>
    </location>
</feature>
<keyword evidence="1" id="KW-0732">Signal</keyword>
<reference evidence="2" key="1">
    <citation type="submission" date="2021-08" db="EMBL/GenBank/DDBJ databases">
        <title>Prevotella lacticifex sp. nov., isolated from rumen of cow.</title>
        <authorList>
            <person name="Shinkai T."/>
            <person name="Ikeyama N."/>
            <person name="Kumagai M."/>
            <person name="Ohmori H."/>
            <person name="Sakamoto M."/>
            <person name="Ohkuma M."/>
            <person name="Mitsumori M."/>
        </authorList>
    </citation>
    <scope>NUCLEOTIDE SEQUENCE</scope>
    <source>
        <strain evidence="2">DSM 11371</strain>
    </source>
</reference>
<name>A0AA37HWR9_SEGBR</name>
<proteinExistence type="predicted"/>
<gene>
    <name evidence="2" type="ORF">PRRU23_20100</name>
</gene>
<evidence type="ECO:0000313" key="3">
    <source>
        <dbReference type="Proteomes" id="UP000887043"/>
    </source>
</evidence>
<accession>A0AA37HWR9</accession>
<protein>
    <recommendedName>
        <fullName evidence="4">PorV/PorQ family protein</fullName>
    </recommendedName>
</protein>
<dbReference type="AlphaFoldDB" id="A0AA37HWR9"/>
<sequence>MTKIKIYIASLLIAVLLATPNRLQAQGRRFAVLDLPGSAVSLAHGGSTFSYADGGNIYANPSWNTECSMRENVVSYSLGWIDQKSSKPTFHTLTAAHRQQNSMIMLGARYYEQGTLNNLLDDNMQPVEGSIHMYSYTIDLGYAHKFHHFSIYTTLGLASEKTVTQTNSYRIGLGASYANHYKKATYQIGIGLRDLGIVSTHNANKSLSPLIHAGGAIALQVNQNHNIAVNVDGGVYPTVEYAKQTSTLAGGIDYQLYHHYTIRIGGHIGDDDNYLAPGLGLSFGKINVDGTIKLTLENDGVNYGMIGVNYNF</sequence>
<comment type="caution">
    <text evidence="2">The sequence shown here is derived from an EMBL/GenBank/DDBJ whole genome shotgun (WGS) entry which is preliminary data.</text>
</comment>
<evidence type="ECO:0008006" key="4">
    <source>
        <dbReference type="Google" id="ProtNLM"/>
    </source>
</evidence>
<organism evidence="2 3">
    <name type="scientific">Segatella bryantii</name>
    <name type="common">Prevotella bryantii</name>
    <dbReference type="NCBI Taxonomy" id="77095"/>
    <lineage>
        <taxon>Bacteria</taxon>
        <taxon>Pseudomonadati</taxon>
        <taxon>Bacteroidota</taxon>
        <taxon>Bacteroidia</taxon>
        <taxon>Bacteroidales</taxon>
        <taxon>Prevotellaceae</taxon>
        <taxon>Segatella</taxon>
    </lineage>
</organism>
<dbReference type="RefSeq" id="WP_006281123.1">
    <property type="nucleotide sequence ID" value="NZ_BPTR01000001.1"/>
</dbReference>
<dbReference type="Proteomes" id="UP000887043">
    <property type="component" value="Unassembled WGS sequence"/>
</dbReference>